<evidence type="ECO:0000256" key="1">
    <source>
        <dbReference type="SAM" id="MobiDB-lite"/>
    </source>
</evidence>
<dbReference type="AlphaFoldDB" id="A0A6V1NQV4"/>
<name>A0A6V1NQV4_HETAK</name>
<dbReference type="EMBL" id="HBIU01007872">
    <property type="protein sequence ID" value="CAE0624423.1"/>
    <property type="molecule type" value="Transcribed_RNA"/>
</dbReference>
<organism evidence="2">
    <name type="scientific">Heterosigma akashiwo</name>
    <name type="common">Chromophytic alga</name>
    <name type="synonym">Heterosigma carterae</name>
    <dbReference type="NCBI Taxonomy" id="2829"/>
    <lineage>
        <taxon>Eukaryota</taxon>
        <taxon>Sar</taxon>
        <taxon>Stramenopiles</taxon>
        <taxon>Ochrophyta</taxon>
        <taxon>Raphidophyceae</taxon>
        <taxon>Chattonellales</taxon>
        <taxon>Chattonellaceae</taxon>
        <taxon>Heterosigma</taxon>
    </lineage>
</organism>
<reference evidence="2" key="1">
    <citation type="submission" date="2021-01" db="EMBL/GenBank/DDBJ databases">
        <authorList>
            <person name="Corre E."/>
            <person name="Pelletier E."/>
            <person name="Niang G."/>
            <person name="Scheremetjew M."/>
            <person name="Finn R."/>
            <person name="Kale V."/>
            <person name="Holt S."/>
            <person name="Cochrane G."/>
            <person name="Meng A."/>
            <person name="Brown T."/>
            <person name="Cohen L."/>
        </authorList>
    </citation>
    <scope>NUCLEOTIDE SEQUENCE</scope>
    <source>
        <strain evidence="2">CCMP3107</strain>
    </source>
</reference>
<feature type="compositionally biased region" description="Basic residues" evidence="1">
    <location>
        <begin position="76"/>
        <end position="92"/>
    </location>
</feature>
<proteinExistence type="predicted"/>
<feature type="compositionally biased region" description="Polar residues" evidence="1">
    <location>
        <begin position="252"/>
        <end position="262"/>
    </location>
</feature>
<dbReference type="PROSITE" id="PS50096">
    <property type="entry name" value="IQ"/>
    <property type="match status" value="1"/>
</dbReference>
<feature type="compositionally biased region" description="Low complexity" evidence="1">
    <location>
        <begin position="208"/>
        <end position="220"/>
    </location>
</feature>
<evidence type="ECO:0000313" key="2">
    <source>
        <dbReference type="EMBL" id="CAE0624423.1"/>
    </source>
</evidence>
<feature type="region of interest" description="Disordered" evidence="1">
    <location>
        <begin position="202"/>
        <end position="230"/>
    </location>
</feature>
<gene>
    <name evidence="2" type="ORF">HAKA00212_LOCUS3090</name>
</gene>
<feature type="region of interest" description="Disordered" evidence="1">
    <location>
        <begin position="1"/>
        <end position="136"/>
    </location>
</feature>
<feature type="region of interest" description="Disordered" evidence="1">
    <location>
        <begin position="252"/>
        <end position="276"/>
    </location>
</feature>
<accession>A0A6V1NQV4</accession>
<protein>
    <submittedName>
        <fullName evidence="2">Uncharacterized protein</fullName>
    </submittedName>
</protein>
<sequence length="379" mass="42524">MNPTARGPNPPTNAQQQRKRRNTGEGQSSGLGSAVDAMPIPAGRGAQFIQKAREEVRSQSSQDHSRENFKQAEKSHRAHRHQRRHRGPHHGHNGAPPHPEYMSPRTRYMQQHHLQPGPPPPMTNAGHGGPWGHVPFPAYAPQQPVYLAPPPGYLPQHYHPHRPPPPEAFYPYPPPSYQQSHHMVHPEHLPWTQYYGASHQEYSATRHPNGSPPSSQSGNSEDFSEQEFEKSRVAVVQRGMQEDSSVMHADSTVYTESHTSSPKIGHLSPRSRTRIKGKKARAAVKIQCFLRKNQAKQKVKIKRREQEEDLILSYKLSVALTAIFVEKDFVPEIIIEVLADPAVETMGAPPAQEAAAQDTWESILGEVRSISMLNCNVYI</sequence>
<feature type="compositionally biased region" description="Basic and acidic residues" evidence="1">
    <location>
        <begin position="51"/>
        <end position="75"/>
    </location>
</feature>